<organism evidence="1 2">
    <name type="scientific">Erpetoichthys calabaricus</name>
    <name type="common">Rope fish</name>
    <name type="synonym">Calamoichthys calabaricus</name>
    <dbReference type="NCBI Taxonomy" id="27687"/>
    <lineage>
        <taxon>Eukaryota</taxon>
        <taxon>Metazoa</taxon>
        <taxon>Chordata</taxon>
        <taxon>Craniata</taxon>
        <taxon>Vertebrata</taxon>
        <taxon>Euteleostomi</taxon>
        <taxon>Actinopterygii</taxon>
        <taxon>Polypteriformes</taxon>
        <taxon>Polypteridae</taxon>
        <taxon>Erpetoichthys</taxon>
    </lineage>
</organism>
<reference evidence="1" key="2">
    <citation type="submission" date="2025-09" db="UniProtKB">
        <authorList>
            <consortium name="Ensembl"/>
        </authorList>
    </citation>
    <scope>IDENTIFICATION</scope>
</reference>
<dbReference type="Ensembl" id="ENSECRT00000032335.1">
    <property type="protein sequence ID" value="ENSECRP00000031664.1"/>
    <property type="gene ID" value="ENSECRG00000021442.1"/>
</dbReference>
<dbReference type="PANTHER" id="PTHR21301:SF10">
    <property type="entry name" value="REVERSE TRANSCRIPTASE DOMAIN-CONTAINING PROTEIN"/>
    <property type="match status" value="1"/>
</dbReference>
<keyword evidence="2" id="KW-1185">Reference proteome</keyword>
<reference evidence="1" key="1">
    <citation type="submission" date="2025-08" db="UniProtKB">
        <authorList>
            <consortium name="Ensembl"/>
        </authorList>
    </citation>
    <scope>IDENTIFICATION</scope>
</reference>
<sequence length="155" mass="17871">LRLSILIHNSLKNRIENITRDERRAIHSLRENTEIIIKPADKGGALVIMNTSDYIQEAQRQLSSTMHYYKLQENPTDLYKKELKEIVSSFPLDIRDHVNSLIPENPKMGYFYMLPKKHKEGNPGRPIISGIGSLTENVSGWVEQILKPLTLNYND</sequence>
<protein>
    <submittedName>
        <fullName evidence="1">Uncharacterized protein</fullName>
    </submittedName>
</protein>
<dbReference type="GeneTree" id="ENSGT00940000154669"/>
<dbReference type="Proteomes" id="UP000694620">
    <property type="component" value="Unassembled WGS sequence"/>
</dbReference>
<dbReference type="PANTHER" id="PTHR21301">
    <property type="entry name" value="REVERSE TRANSCRIPTASE"/>
    <property type="match status" value="1"/>
</dbReference>
<dbReference type="AlphaFoldDB" id="A0A8C4TJW2"/>
<accession>A0A8C4TJW2</accession>
<name>A0A8C4TJW2_ERPCA</name>
<evidence type="ECO:0000313" key="1">
    <source>
        <dbReference type="Ensembl" id="ENSECRP00000031664.1"/>
    </source>
</evidence>
<proteinExistence type="predicted"/>
<evidence type="ECO:0000313" key="2">
    <source>
        <dbReference type="Proteomes" id="UP000694620"/>
    </source>
</evidence>